<organism evidence="2 3">
    <name type="scientific">Haliscomenobacter hydrossis (strain ATCC 27775 / DSM 1100 / LMG 10767 / O)</name>
    <dbReference type="NCBI Taxonomy" id="760192"/>
    <lineage>
        <taxon>Bacteria</taxon>
        <taxon>Pseudomonadati</taxon>
        <taxon>Bacteroidota</taxon>
        <taxon>Saprospiria</taxon>
        <taxon>Saprospirales</taxon>
        <taxon>Haliscomenobacteraceae</taxon>
        <taxon>Haliscomenobacter</taxon>
    </lineage>
</organism>
<feature type="signal peptide" evidence="1">
    <location>
        <begin position="1"/>
        <end position="22"/>
    </location>
</feature>
<keyword evidence="1" id="KW-0732">Signal</keyword>
<dbReference type="HOGENOM" id="CLU_1056752_0_0_10"/>
<dbReference type="KEGG" id="hhy:Halhy_4535"/>
<protein>
    <recommendedName>
        <fullName evidence="4">Lipoprotein</fullName>
    </recommendedName>
</protein>
<evidence type="ECO:0000313" key="3">
    <source>
        <dbReference type="Proteomes" id="UP000008461"/>
    </source>
</evidence>
<dbReference type="AlphaFoldDB" id="F4KTG1"/>
<evidence type="ECO:0000256" key="1">
    <source>
        <dbReference type="SAM" id="SignalP"/>
    </source>
</evidence>
<reference key="2">
    <citation type="submission" date="2011-04" db="EMBL/GenBank/DDBJ databases">
        <title>Complete sequence of chromosome of Haliscomenobacter hydrossis DSM 1100.</title>
        <authorList>
            <consortium name="US DOE Joint Genome Institute (JGI-PGF)"/>
            <person name="Lucas S."/>
            <person name="Han J."/>
            <person name="Lapidus A."/>
            <person name="Bruce D."/>
            <person name="Goodwin L."/>
            <person name="Pitluck S."/>
            <person name="Peters L."/>
            <person name="Kyrpides N."/>
            <person name="Mavromatis K."/>
            <person name="Ivanova N."/>
            <person name="Ovchinnikova G."/>
            <person name="Pagani I."/>
            <person name="Daligault H."/>
            <person name="Detter J.C."/>
            <person name="Han C."/>
            <person name="Land M."/>
            <person name="Hauser L."/>
            <person name="Markowitz V."/>
            <person name="Cheng J.-F."/>
            <person name="Hugenholtz P."/>
            <person name="Woyke T."/>
            <person name="Wu D."/>
            <person name="Verbarg S."/>
            <person name="Frueling A."/>
            <person name="Brambilla E."/>
            <person name="Klenk H.-P."/>
            <person name="Eisen J.A."/>
        </authorList>
    </citation>
    <scope>NUCLEOTIDE SEQUENCE</scope>
    <source>
        <strain>DSM 1100</strain>
    </source>
</reference>
<gene>
    <name evidence="2" type="ordered locus">Halhy_4535</name>
</gene>
<sequence length="263" mass="29822">MLTRLHKWIPLLCVLLFWQACNTDKTDAPVLDTEVEKEYEIDLWENLANNLRTFQIRVNTIKTQDCLNYYIESSANRNGNNLEINLGKPQIPTLCDRGSSPAKSNLELGSLSNGTYSLTVKLGQIVPSTGRLMVNNGSYFLSMPSPIGFRVLHNTLFRIPDNTIWGYIGYELSALPAVDQFLQDLAKISQEQSLVKGYYGYFNIPDNGIMEFGAQAATDRPILPIVRRFQANEKDLESLISAYRDKYGKELSIHLRNTNGKEY</sequence>
<dbReference type="PROSITE" id="PS51257">
    <property type="entry name" value="PROKAR_LIPOPROTEIN"/>
    <property type="match status" value="1"/>
</dbReference>
<dbReference type="Proteomes" id="UP000008461">
    <property type="component" value="Chromosome"/>
</dbReference>
<dbReference type="EMBL" id="CP002691">
    <property type="protein sequence ID" value="AEE52375.1"/>
    <property type="molecule type" value="Genomic_DNA"/>
</dbReference>
<reference evidence="2 3" key="1">
    <citation type="journal article" date="2011" name="Stand. Genomic Sci.">
        <title>Complete genome sequence of Haliscomenobacter hydrossis type strain (O).</title>
        <authorList>
            <consortium name="US DOE Joint Genome Institute (JGI-PGF)"/>
            <person name="Daligault H."/>
            <person name="Lapidus A."/>
            <person name="Zeytun A."/>
            <person name="Nolan M."/>
            <person name="Lucas S."/>
            <person name="Del Rio T.G."/>
            <person name="Tice H."/>
            <person name="Cheng J.F."/>
            <person name="Tapia R."/>
            <person name="Han C."/>
            <person name="Goodwin L."/>
            <person name="Pitluck S."/>
            <person name="Liolios K."/>
            <person name="Pagani I."/>
            <person name="Ivanova N."/>
            <person name="Huntemann M."/>
            <person name="Mavromatis K."/>
            <person name="Mikhailova N."/>
            <person name="Pati A."/>
            <person name="Chen A."/>
            <person name="Palaniappan K."/>
            <person name="Land M."/>
            <person name="Hauser L."/>
            <person name="Brambilla E.M."/>
            <person name="Rohde M."/>
            <person name="Verbarg S."/>
            <person name="Goker M."/>
            <person name="Bristow J."/>
            <person name="Eisen J.A."/>
            <person name="Markowitz V."/>
            <person name="Hugenholtz P."/>
            <person name="Kyrpides N.C."/>
            <person name="Klenk H.P."/>
            <person name="Woyke T."/>
        </authorList>
    </citation>
    <scope>NUCLEOTIDE SEQUENCE [LARGE SCALE GENOMIC DNA]</scope>
    <source>
        <strain evidence="3">ATCC 27775 / DSM 1100 / LMG 10767 / O</strain>
    </source>
</reference>
<dbReference type="RefSeq" id="WP_013766913.1">
    <property type="nucleotide sequence ID" value="NC_015510.1"/>
</dbReference>
<name>F4KTG1_HALH1</name>
<proteinExistence type="predicted"/>
<dbReference type="OrthoDB" id="1493372at2"/>
<accession>F4KTG1</accession>
<keyword evidence="3" id="KW-1185">Reference proteome</keyword>
<feature type="chain" id="PRO_5003316027" description="Lipoprotein" evidence="1">
    <location>
        <begin position="23"/>
        <end position="263"/>
    </location>
</feature>
<dbReference type="eggNOG" id="ENOG5033NUP">
    <property type="taxonomic scope" value="Bacteria"/>
</dbReference>
<evidence type="ECO:0000313" key="2">
    <source>
        <dbReference type="EMBL" id="AEE52375.1"/>
    </source>
</evidence>
<evidence type="ECO:0008006" key="4">
    <source>
        <dbReference type="Google" id="ProtNLM"/>
    </source>
</evidence>